<feature type="non-terminal residue" evidence="2">
    <location>
        <position position="879"/>
    </location>
</feature>
<name>A0AAV1QQ81_SCOSC</name>
<proteinExistence type="predicted"/>
<sequence>MDVPDELHDVGIDNTTSLLDAFEKFSSVQEFMHADLYVGLHSTTVSYPHHFLQYKFDLDGLVIEFEKLQGLLGGLHHIFLPRFKAPLLKPHYHMLKKHEDLTKYSPDGIRALKNTVGHTLGYVDGGYYLLLTVVPSDRTAPDTRLFRKDLYNILATELLNEVTGNFRQLLSNLSPKDMSRPTIQKQVSHDTRNYHVLLQDSQFIQNLLDQAIEKANSCYFIKVKVFLNQFGQKDPEPLELSDLANPSSVRSVSVHMACKVVARDPDTHVLFSRFGLQDIVGLRGTLFSTLGMHEATNFQTNLDHTGLDVSDDLMGVLGKEGKVTFLQLYVDSPHAYVQMPFKHPVSGAIVACRLSHPQYQTSLLSRAISYLNHMRDLQDRLVCQMGCRIEQVVRFEDEIPMLIDPSAHFDLKSLHFLIAERPILLPFKNTVSGEGLLPVLRKVIRYLTDTLKQEYYTSEGVARFDASWKAFQCELALEELFYGRPLSPLDFQLSVSLGTNTVSDKSLTNQRGFLGLAPHSNATSEETTPPLHHWTRDELQKMRIERIFPLCQVLDAAPSVTGAALIRVLLGDLYKRNTELPLSSLCGDSPPGRLIGALSLEEFCKDLATKDSFPAPNTFARARILVEKAGKDVNSCLLQGFVEEKFTFFPAMKFRDVRGTKKVWWNGKDFVQVHLGDQQLSPLTKVAAMTLQACMEIERRSLAYSRTLEKYRDHGMPWMEKVLSRLPTGLRGDILLQVVTFVSCVGLIMNGDFVDYNHLRDLLARMGHVMSQAQLQKLQILSRFNLPRIYNVLIWKIHESIPVRGLPPGPKWHKPPAPHKPEDETVHPEDVQAVDDQDGIRPMVQSPALCLPANSSKHWTLLEESLVNLDPLVKLDQAY</sequence>
<evidence type="ECO:0000256" key="1">
    <source>
        <dbReference type="SAM" id="MobiDB-lite"/>
    </source>
</evidence>
<comment type="caution">
    <text evidence="2">The sequence shown here is derived from an EMBL/GenBank/DDBJ whole genome shotgun (WGS) entry which is preliminary data.</text>
</comment>
<feature type="region of interest" description="Disordered" evidence="1">
    <location>
        <begin position="806"/>
        <end position="828"/>
    </location>
</feature>
<evidence type="ECO:0000313" key="2">
    <source>
        <dbReference type="EMBL" id="CAK6984949.1"/>
    </source>
</evidence>
<accession>A0AAV1QQ81</accession>
<evidence type="ECO:0000313" key="3">
    <source>
        <dbReference type="Proteomes" id="UP001314229"/>
    </source>
</evidence>
<organism evidence="2 3">
    <name type="scientific">Scomber scombrus</name>
    <name type="common">Atlantic mackerel</name>
    <name type="synonym">Scomber vernalis</name>
    <dbReference type="NCBI Taxonomy" id="13677"/>
    <lineage>
        <taxon>Eukaryota</taxon>
        <taxon>Metazoa</taxon>
        <taxon>Chordata</taxon>
        <taxon>Craniata</taxon>
        <taxon>Vertebrata</taxon>
        <taxon>Euteleostomi</taxon>
        <taxon>Actinopterygii</taxon>
        <taxon>Neopterygii</taxon>
        <taxon>Teleostei</taxon>
        <taxon>Neoteleostei</taxon>
        <taxon>Acanthomorphata</taxon>
        <taxon>Pelagiaria</taxon>
        <taxon>Scombriformes</taxon>
        <taxon>Scombridae</taxon>
        <taxon>Scomber</taxon>
    </lineage>
</organism>
<feature type="compositionally biased region" description="Basic and acidic residues" evidence="1">
    <location>
        <begin position="819"/>
        <end position="828"/>
    </location>
</feature>
<protein>
    <submittedName>
        <fullName evidence="2">Uncharacterized protein LOC116055651</fullName>
    </submittedName>
</protein>
<dbReference type="AlphaFoldDB" id="A0AAV1QQ81"/>
<gene>
    <name evidence="2" type="ORF">FSCOSCO3_A012475</name>
</gene>
<dbReference type="Proteomes" id="UP001314229">
    <property type="component" value="Unassembled WGS sequence"/>
</dbReference>
<dbReference type="EMBL" id="CAWUFR010002670">
    <property type="protein sequence ID" value="CAK6984949.1"/>
    <property type="molecule type" value="Genomic_DNA"/>
</dbReference>
<keyword evidence="3" id="KW-1185">Reference proteome</keyword>
<reference evidence="2 3" key="1">
    <citation type="submission" date="2024-01" db="EMBL/GenBank/DDBJ databases">
        <authorList>
            <person name="Alioto T."/>
            <person name="Alioto T."/>
            <person name="Gomez Garrido J."/>
        </authorList>
    </citation>
    <scope>NUCLEOTIDE SEQUENCE [LARGE SCALE GENOMIC DNA]</scope>
</reference>